<evidence type="ECO:0000313" key="23">
    <source>
        <dbReference type="Proteomes" id="UP000193642"/>
    </source>
</evidence>
<dbReference type="AlphaFoldDB" id="A0A1Y2C3I9"/>
<dbReference type="GO" id="GO:0006048">
    <property type="term" value="P:UDP-N-acetylglucosamine biosynthetic process"/>
    <property type="evidence" value="ECO:0007669"/>
    <property type="project" value="UniProtKB-UniRule"/>
</dbReference>
<dbReference type="Pfam" id="PF00408">
    <property type="entry name" value="PGM_PMM_IV"/>
    <property type="match status" value="1"/>
</dbReference>
<comment type="function">
    <text evidence="13 14">Catalyzes the conversion of GlcNAc-6-P into GlcNAc-1-P during the synthesis of uridine diphosphate/UDP-GlcNAc, which is a biosynthetic precursor of chitin and also supplies the amino sugars for N-linked oligosaccharides of glycoproteins.</text>
</comment>
<accession>A0A1Y2C3I9</accession>
<evidence type="ECO:0000259" key="21">
    <source>
        <dbReference type="Pfam" id="PF21405"/>
    </source>
</evidence>
<evidence type="ECO:0000259" key="18">
    <source>
        <dbReference type="Pfam" id="PF00408"/>
    </source>
</evidence>
<evidence type="ECO:0000259" key="19">
    <source>
        <dbReference type="Pfam" id="PF02878"/>
    </source>
</evidence>
<sequence>MTNSFDKAKLANALSSHTLKSATRFQYGTAGFRMEASLLDPVMFAVGLLAVLRSKYHKGKTIGVMVTASHNPEKDNGVKLVEPLGEMLVQSWEGYATELANATSSADAITSALESIIAKEKIDLSQPARVVVARDTRPSGKALVASLVDGVQCLGGEIKDFGLFTTPQLHYVVRCINTAGTEDAYGEPTEEAYYEKLAAAFKKITAGYPRLSPLLIDGANGIGAPAMEKLGKYLGDSFAYQLVNNDVVSSGKLNHESGADFVKIKQTKPLGMDLKYGQRACSLDGDADRIVFYFTEEDGTFRLLDGDKIATLAADFIMDLAKQANILVQREDGSKTPLHIGLVQTAYANGSSTAYVKDTLQVPVVFTPTGVKHLHHAAEEFDVGVYFEANGHGTVLFSPAAIKAFKTSVGATPAAEKAIDALRALTELINQAVGDALSDMLLVEATLTYQQKSFAKWNSDYTDLPSRQEKVKVANRANFVPIKADTELSHPIGLQEKINEQVAKFSKGRCFVRPSGTEDIVRVYAEAATREETDRLCYLVCGLVFDGYGGVGTRPTTFLP</sequence>
<feature type="domain" description="Phosphoacetylglucosamine mutase AMG1" evidence="20">
    <location>
        <begin position="305"/>
        <end position="451"/>
    </location>
</feature>
<evidence type="ECO:0000256" key="6">
    <source>
        <dbReference type="ARBA" id="ARBA00022723"/>
    </source>
</evidence>
<dbReference type="Proteomes" id="UP000193642">
    <property type="component" value="Unassembled WGS sequence"/>
</dbReference>
<evidence type="ECO:0000256" key="16">
    <source>
        <dbReference type="PIRSR" id="PIRSR016408-2"/>
    </source>
</evidence>
<comment type="caution">
    <text evidence="22">The sequence shown here is derived from an EMBL/GenBank/DDBJ whole genome shotgun (WGS) entry which is preliminary data.</text>
</comment>
<evidence type="ECO:0000256" key="10">
    <source>
        <dbReference type="ARBA" id="ARBA00023316"/>
    </source>
</evidence>
<organism evidence="22 23">
    <name type="scientific">Rhizoclosmatium globosum</name>
    <dbReference type="NCBI Taxonomy" id="329046"/>
    <lineage>
        <taxon>Eukaryota</taxon>
        <taxon>Fungi</taxon>
        <taxon>Fungi incertae sedis</taxon>
        <taxon>Chytridiomycota</taxon>
        <taxon>Chytridiomycota incertae sedis</taxon>
        <taxon>Chytridiomycetes</taxon>
        <taxon>Chytridiales</taxon>
        <taxon>Chytriomycetaceae</taxon>
        <taxon>Rhizoclosmatium</taxon>
    </lineage>
</organism>
<evidence type="ECO:0000256" key="9">
    <source>
        <dbReference type="ARBA" id="ARBA00023277"/>
    </source>
</evidence>
<feature type="domain" description="Alpha-D-phosphohexomutase C-terminal" evidence="18">
    <location>
        <begin position="471"/>
        <end position="537"/>
    </location>
</feature>
<feature type="binding site" evidence="16">
    <location>
        <position position="522"/>
    </location>
    <ligand>
        <name>substrate</name>
    </ligand>
</feature>
<comment type="cofactor">
    <cofactor evidence="14 17">
        <name>Mg(2+)</name>
        <dbReference type="ChEBI" id="CHEBI:18420"/>
    </cofactor>
    <text evidence="14 17">Binds 1 Mg(2+) ion per subunit.</text>
</comment>
<evidence type="ECO:0000256" key="15">
    <source>
        <dbReference type="PIRSR" id="PIRSR016408-1"/>
    </source>
</evidence>
<dbReference type="Gene3D" id="3.30.310.50">
    <property type="entry name" value="Alpha-D-phosphohexomutase, C-terminal domain"/>
    <property type="match status" value="1"/>
</dbReference>
<reference evidence="22 23" key="1">
    <citation type="submission" date="2016-07" db="EMBL/GenBank/DDBJ databases">
        <title>Pervasive Adenine N6-methylation of Active Genes in Fungi.</title>
        <authorList>
            <consortium name="DOE Joint Genome Institute"/>
            <person name="Mondo S.J."/>
            <person name="Dannebaum R.O."/>
            <person name="Kuo R.C."/>
            <person name="Labutti K."/>
            <person name="Haridas S."/>
            <person name="Kuo A."/>
            <person name="Salamov A."/>
            <person name="Ahrendt S.R."/>
            <person name="Lipzen A."/>
            <person name="Sullivan W."/>
            <person name="Andreopoulos W.B."/>
            <person name="Clum A."/>
            <person name="Lindquist E."/>
            <person name="Daum C."/>
            <person name="Ramamoorthy G.K."/>
            <person name="Gryganskyi A."/>
            <person name="Culley D."/>
            <person name="Magnuson J.K."/>
            <person name="James T.Y."/>
            <person name="O'Malley M.A."/>
            <person name="Stajich J.E."/>
            <person name="Spatafora J.W."/>
            <person name="Visel A."/>
            <person name="Grigoriev I.V."/>
        </authorList>
    </citation>
    <scope>NUCLEOTIDE SEQUENCE [LARGE SCALE GENOMIC DNA]</scope>
    <source>
        <strain evidence="22 23">JEL800</strain>
    </source>
</reference>
<dbReference type="InterPro" id="IPR016055">
    <property type="entry name" value="A-D-PHexomutase_a/b/a-I/II/III"/>
</dbReference>
<evidence type="ECO:0000256" key="2">
    <source>
        <dbReference type="ARBA" id="ARBA00004865"/>
    </source>
</evidence>
<evidence type="ECO:0000256" key="14">
    <source>
        <dbReference type="PIRNR" id="PIRNR016408"/>
    </source>
</evidence>
<dbReference type="InterPro" id="IPR049022">
    <property type="entry name" value="AMG1_III"/>
</dbReference>
<feature type="binding site" evidence="17">
    <location>
        <position position="288"/>
    </location>
    <ligand>
        <name>Mg(2+)</name>
        <dbReference type="ChEBI" id="CHEBI:18420"/>
    </ligand>
</feature>
<evidence type="ECO:0000256" key="17">
    <source>
        <dbReference type="PIRSR" id="PIRSR016408-3"/>
    </source>
</evidence>
<dbReference type="OrthoDB" id="1928at2759"/>
<evidence type="ECO:0000256" key="1">
    <source>
        <dbReference type="ARBA" id="ARBA00000558"/>
    </source>
</evidence>
<dbReference type="PROSITE" id="PS00710">
    <property type="entry name" value="PGM_PMM"/>
    <property type="match status" value="1"/>
</dbReference>
<dbReference type="InterPro" id="IPR016066">
    <property type="entry name" value="A-D-PHexomutase_CS"/>
</dbReference>
<proteinExistence type="inferred from homology"/>
<dbReference type="InterPro" id="IPR049023">
    <property type="entry name" value="AMG1_II"/>
</dbReference>
<evidence type="ECO:0000256" key="13">
    <source>
        <dbReference type="ARBA" id="ARBA00059527"/>
    </source>
</evidence>
<feature type="binding site" description="via phosphate group" evidence="17">
    <location>
        <position position="69"/>
    </location>
    <ligand>
        <name>Mg(2+)</name>
        <dbReference type="ChEBI" id="CHEBI:18420"/>
    </ligand>
</feature>
<dbReference type="CDD" id="cd03086">
    <property type="entry name" value="PGM3"/>
    <property type="match status" value="1"/>
</dbReference>
<keyword evidence="8 14" id="KW-0413">Isomerase</keyword>
<feature type="binding site" evidence="16">
    <location>
        <begin position="388"/>
        <end position="390"/>
    </location>
    <ligand>
        <name>substrate</name>
    </ligand>
</feature>
<keyword evidence="9" id="KW-0119">Carbohydrate metabolism</keyword>
<dbReference type="Gene3D" id="3.40.120.10">
    <property type="entry name" value="Alpha-D-Glucose-1,6-Bisphosphate, subunit A, domain 3"/>
    <property type="match status" value="2"/>
</dbReference>
<dbReference type="Pfam" id="PF02878">
    <property type="entry name" value="PGM_PMM_I"/>
    <property type="match status" value="2"/>
</dbReference>
<keyword evidence="6 14" id="KW-0479">Metal-binding</keyword>
<evidence type="ECO:0000256" key="5">
    <source>
        <dbReference type="ARBA" id="ARBA00022553"/>
    </source>
</evidence>
<feature type="domain" description="Phosphoacetylglucosamine mutase AMG1" evidence="21">
    <location>
        <begin position="189"/>
        <end position="291"/>
    </location>
</feature>
<feature type="binding site" evidence="16">
    <location>
        <begin position="513"/>
        <end position="517"/>
    </location>
    <ligand>
        <name>substrate</name>
    </ligand>
</feature>
<feature type="active site" description="Phosphoserine intermediate" evidence="15">
    <location>
        <position position="69"/>
    </location>
</feature>
<dbReference type="PANTHER" id="PTHR45955:SF1">
    <property type="entry name" value="PHOSPHOACETYLGLUCOSAMINE MUTASE"/>
    <property type="match status" value="1"/>
</dbReference>
<keyword evidence="23" id="KW-1185">Reference proteome</keyword>
<keyword evidence="7 14" id="KW-0460">Magnesium</keyword>
<comment type="pathway">
    <text evidence="2 14">Nucleotide-sugar biosynthesis; UDP-N-acetyl-alpha-D-glucosamine biosynthesis; N-acetyl-alpha-D-glucosamine 1-phosphate from alpha-D-glucosamine 6-phosphate (route I): step 2/2.</text>
</comment>
<dbReference type="InterPro" id="IPR005844">
    <property type="entry name" value="A-D-PHexomutase_a/b/a-I"/>
</dbReference>
<evidence type="ECO:0000259" key="20">
    <source>
        <dbReference type="Pfam" id="PF21404"/>
    </source>
</evidence>
<keyword evidence="10" id="KW-0961">Cell wall biogenesis/degradation</keyword>
<dbReference type="SUPFAM" id="SSF53738">
    <property type="entry name" value="Phosphoglucomutase, first 3 domains"/>
    <property type="match status" value="3"/>
</dbReference>
<dbReference type="GO" id="GO:0000287">
    <property type="term" value="F:magnesium ion binding"/>
    <property type="evidence" value="ECO:0007669"/>
    <property type="project" value="InterPro"/>
</dbReference>
<dbReference type="Pfam" id="PF21405">
    <property type="entry name" value="AMG1_II"/>
    <property type="match status" value="1"/>
</dbReference>
<dbReference type="Pfam" id="PF21404">
    <property type="entry name" value="AMG1_III"/>
    <property type="match status" value="1"/>
</dbReference>
<dbReference type="FunFam" id="3.40.120.10:FF:000013">
    <property type="entry name" value="Phosphoacetylglucosamine mutase"/>
    <property type="match status" value="1"/>
</dbReference>
<name>A0A1Y2C3I9_9FUNG</name>
<dbReference type="UniPathway" id="UPA00113">
    <property type="reaction ID" value="UER00530"/>
</dbReference>
<dbReference type="GO" id="GO:0004610">
    <property type="term" value="F:phosphoacetylglucosamine mutase activity"/>
    <property type="evidence" value="ECO:0007669"/>
    <property type="project" value="UniProtKB-UniRule"/>
</dbReference>
<evidence type="ECO:0000256" key="11">
    <source>
        <dbReference type="ARBA" id="ARBA00031926"/>
    </source>
</evidence>
<evidence type="ECO:0000313" key="22">
    <source>
        <dbReference type="EMBL" id="ORY41588.1"/>
    </source>
</evidence>
<dbReference type="STRING" id="329046.A0A1Y2C3I9"/>
<dbReference type="InterPro" id="IPR016657">
    <property type="entry name" value="PAGM"/>
</dbReference>
<feature type="binding site" evidence="17">
    <location>
        <position position="284"/>
    </location>
    <ligand>
        <name>Mg(2+)</name>
        <dbReference type="ChEBI" id="CHEBI:18420"/>
    </ligand>
</feature>
<evidence type="ECO:0000256" key="3">
    <source>
        <dbReference type="ARBA" id="ARBA00010231"/>
    </source>
</evidence>
<comment type="similarity">
    <text evidence="3 14">Belongs to the phosphohexose mutase family.</text>
</comment>
<keyword evidence="5" id="KW-0597">Phosphoprotein</keyword>
<dbReference type="PANTHER" id="PTHR45955">
    <property type="entry name" value="PHOSPHOACETYLGLUCOSAMINE MUTASE"/>
    <property type="match status" value="1"/>
</dbReference>
<feature type="domain" description="Alpha-D-phosphohexomutase alpha/beta/alpha" evidence="19">
    <location>
        <begin position="60"/>
        <end position="89"/>
    </location>
</feature>
<dbReference type="SUPFAM" id="SSF55957">
    <property type="entry name" value="Phosphoglucomutase, C-terminal domain"/>
    <property type="match status" value="1"/>
</dbReference>
<dbReference type="EC" id="5.4.2.3" evidence="4 14"/>
<dbReference type="PIRSF" id="PIRSF016408">
    <property type="entry name" value="PAGM"/>
    <property type="match status" value="1"/>
</dbReference>
<dbReference type="FunFam" id="3.40.120.10:FF:000023">
    <property type="entry name" value="Phosphoacetylglucosamine mutase"/>
    <property type="match status" value="1"/>
</dbReference>
<gene>
    <name evidence="22" type="ORF">BCR33DRAFT_661176</name>
</gene>
<dbReference type="GO" id="GO:0005975">
    <property type="term" value="P:carbohydrate metabolic process"/>
    <property type="evidence" value="ECO:0007669"/>
    <property type="project" value="InterPro"/>
</dbReference>
<evidence type="ECO:0000256" key="7">
    <source>
        <dbReference type="ARBA" id="ARBA00022842"/>
    </source>
</evidence>
<feature type="domain" description="Alpha-D-phosphohexomutase alpha/beta/alpha" evidence="19">
    <location>
        <begin position="108"/>
        <end position="179"/>
    </location>
</feature>
<dbReference type="FunFam" id="3.30.310.50:FF:000003">
    <property type="entry name" value="Phosphoacetylglucosamine mutase"/>
    <property type="match status" value="1"/>
</dbReference>
<feature type="binding site" evidence="17">
    <location>
        <position position="286"/>
    </location>
    <ligand>
        <name>Mg(2+)</name>
        <dbReference type="ChEBI" id="CHEBI:18420"/>
    </ligand>
</feature>
<evidence type="ECO:0000256" key="4">
    <source>
        <dbReference type="ARBA" id="ARBA00012731"/>
    </source>
</evidence>
<evidence type="ECO:0000256" key="12">
    <source>
        <dbReference type="ARBA" id="ARBA00032065"/>
    </source>
</evidence>
<dbReference type="EMBL" id="MCGO01000031">
    <property type="protein sequence ID" value="ORY41588.1"/>
    <property type="molecule type" value="Genomic_DNA"/>
</dbReference>
<protein>
    <recommendedName>
        <fullName evidence="4 14">Phosphoacetylglucosamine mutase</fullName>
        <shortName evidence="14">PAGM</shortName>
        <ecNumber evidence="4 14">5.4.2.3</ecNumber>
    </recommendedName>
    <alternativeName>
        <fullName evidence="12 14">Acetylglucosamine phosphomutase</fullName>
    </alternativeName>
    <alternativeName>
        <fullName evidence="11 14">N-acetylglucosamine-phosphate mutase</fullName>
    </alternativeName>
</protein>
<dbReference type="InterPro" id="IPR005843">
    <property type="entry name" value="A-D-PHexomutase_C"/>
</dbReference>
<evidence type="ECO:0000256" key="8">
    <source>
        <dbReference type="ARBA" id="ARBA00023235"/>
    </source>
</evidence>
<comment type="catalytic activity">
    <reaction evidence="1 14">
        <text>N-acetyl-alpha-D-glucosamine 1-phosphate = N-acetyl-D-glucosamine 6-phosphate</text>
        <dbReference type="Rhea" id="RHEA:23804"/>
        <dbReference type="ChEBI" id="CHEBI:57513"/>
        <dbReference type="ChEBI" id="CHEBI:57776"/>
        <dbReference type="EC" id="5.4.2.3"/>
    </reaction>
</comment>
<dbReference type="GO" id="GO:0071555">
    <property type="term" value="P:cell wall organization"/>
    <property type="evidence" value="ECO:0007669"/>
    <property type="project" value="UniProtKB-KW"/>
</dbReference>
<dbReference type="InterPro" id="IPR036900">
    <property type="entry name" value="A-D-PHexomutase_C_sf"/>
</dbReference>